<dbReference type="EMBL" id="CP000157">
    <property type="protein sequence ID" value="ABC63583.1"/>
    <property type="molecule type" value="Genomic_DNA"/>
</dbReference>
<keyword evidence="1" id="KW-0812">Transmembrane</keyword>
<feature type="transmembrane region" description="Helical" evidence="1">
    <location>
        <begin position="37"/>
        <end position="56"/>
    </location>
</feature>
<organism evidence="2 3">
    <name type="scientific">Erythrobacter litoralis (strain HTCC2594)</name>
    <dbReference type="NCBI Taxonomy" id="314225"/>
    <lineage>
        <taxon>Bacteria</taxon>
        <taxon>Pseudomonadati</taxon>
        <taxon>Pseudomonadota</taxon>
        <taxon>Alphaproteobacteria</taxon>
        <taxon>Sphingomonadales</taxon>
        <taxon>Erythrobacteraceae</taxon>
        <taxon>Erythrobacter/Porphyrobacter group</taxon>
        <taxon>Erythrobacter</taxon>
    </lineage>
</organism>
<evidence type="ECO:0000256" key="1">
    <source>
        <dbReference type="SAM" id="Phobius"/>
    </source>
</evidence>
<dbReference type="AlphaFoldDB" id="Q2N9Q8"/>
<gene>
    <name evidence="2" type="ordered locus">ELI_07455</name>
</gene>
<feature type="transmembrane region" description="Helical" evidence="1">
    <location>
        <begin position="68"/>
        <end position="89"/>
    </location>
</feature>
<proteinExistence type="predicted"/>
<accession>Q2N9Q8</accession>
<dbReference type="Proteomes" id="UP000008808">
    <property type="component" value="Chromosome"/>
</dbReference>
<dbReference type="RefSeq" id="WP_011414417.1">
    <property type="nucleotide sequence ID" value="NC_007722.1"/>
</dbReference>
<sequence>MNIWLYLLAGFATVLMISGLLNIAVRRFISSYKARSVFAYFVIPTALVGLWVAWSWEGLYPWTKAGKVFVGPLFVLIFAGISWLSNLVAERVIE</sequence>
<name>Q2N9Q8_ERYLH</name>
<keyword evidence="3" id="KW-1185">Reference proteome</keyword>
<feature type="transmembrane region" description="Helical" evidence="1">
    <location>
        <begin position="6"/>
        <end position="25"/>
    </location>
</feature>
<reference evidence="3" key="1">
    <citation type="journal article" date="2009" name="J. Bacteriol.">
        <title>Complete genome sequence of Erythrobacter litoralis HTCC2594.</title>
        <authorList>
            <person name="Oh H.M."/>
            <person name="Giovannoni S.J."/>
            <person name="Ferriera S."/>
            <person name="Johnson J."/>
            <person name="Cho J.C."/>
        </authorList>
    </citation>
    <scope>NUCLEOTIDE SEQUENCE [LARGE SCALE GENOMIC DNA]</scope>
    <source>
        <strain evidence="3">HTCC2594</strain>
    </source>
</reference>
<evidence type="ECO:0000313" key="2">
    <source>
        <dbReference type="EMBL" id="ABC63583.1"/>
    </source>
</evidence>
<keyword evidence="1" id="KW-0472">Membrane</keyword>
<dbReference type="STRING" id="314225.ELI_07455"/>
<keyword evidence="1" id="KW-1133">Transmembrane helix</keyword>
<dbReference type="HOGENOM" id="CLU_2381726_0_0_5"/>
<protein>
    <submittedName>
        <fullName evidence="2">Uncharacterized protein</fullName>
    </submittedName>
</protein>
<dbReference type="KEGG" id="eli:ELI_07455"/>
<evidence type="ECO:0000313" key="3">
    <source>
        <dbReference type="Proteomes" id="UP000008808"/>
    </source>
</evidence>